<name>A0AAX0YZZ0_9GAMM</name>
<dbReference type="RefSeq" id="WP_045043839.1">
    <property type="nucleotide sequence ID" value="NZ_JZTB01000045.1"/>
</dbReference>
<evidence type="ECO:0000313" key="3">
    <source>
        <dbReference type="Proteomes" id="UP000240728"/>
    </source>
</evidence>
<dbReference type="EMBL" id="PYOZ01000002">
    <property type="protein sequence ID" value="PSX46401.1"/>
    <property type="molecule type" value="Genomic_DNA"/>
</dbReference>
<protein>
    <recommendedName>
        <fullName evidence="4">Type 1 fimbrial protein</fullName>
    </recommendedName>
</protein>
<feature type="chain" id="PRO_5043656769" description="Type 1 fimbrial protein" evidence="1">
    <location>
        <begin position="19"/>
        <end position="79"/>
    </location>
</feature>
<gene>
    <name evidence="2" type="ORF">C0W53_05670</name>
</gene>
<organism evidence="2 3">
    <name type="scientific">Photobacterium kishitanii</name>
    <dbReference type="NCBI Taxonomy" id="318456"/>
    <lineage>
        <taxon>Bacteria</taxon>
        <taxon>Pseudomonadati</taxon>
        <taxon>Pseudomonadota</taxon>
        <taxon>Gammaproteobacteria</taxon>
        <taxon>Vibrionales</taxon>
        <taxon>Vibrionaceae</taxon>
        <taxon>Photobacterium</taxon>
    </lineage>
</organism>
<reference evidence="2 3" key="1">
    <citation type="submission" date="2018-01" db="EMBL/GenBank/DDBJ databases">
        <title>Whole genome sequencing of Histamine producing bacteria.</title>
        <authorList>
            <person name="Butler K."/>
        </authorList>
    </citation>
    <scope>NUCLEOTIDE SEQUENCE [LARGE SCALE GENOMIC DNA]</scope>
    <source>
        <strain evidence="2 3">A1-4</strain>
    </source>
</reference>
<evidence type="ECO:0000313" key="2">
    <source>
        <dbReference type="EMBL" id="PSX46401.1"/>
    </source>
</evidence>
<keyword evidence="3" id="KW-1185">Reference proteome</keyword>
<comment type="caution">
    <text evidence="2">The sequence shown here is derived from an EMBL/GenBank/DDBJ whole genome shotgun (WGS) entry which is preliminary data.</text>
</comment>
<dbReference type="Proteomes" id="UP000240728">
    <property type="component" value="Unassembled WGS sequence"/>
</dbReference>
<evidence type="ECO:0000256" key="1">
    <source>
        <dbReference type="SAM" id="SignalP"/>
    </source>
</evidence>
<accession>A0AAX0YZZ0</accession>
<evidence type="ECO:0008006" key="4">
    <source>
        <dbReference type="Google" id="ProtNLM"/>
    </source>
</evidence>
<dbReference type="AlphaFoldDB" id="A0AAX0YZZ0"/>
<feature type="signal peptide" evidence="1">
    <location>
        <begin position="1"/>
        <end position="18"/>
    </location>
</feature>
<proteinExistence type="predicted"/>
<keyword evidence="1" id="KW-0732">Signal</keyword>
<sequence>MKKLVLLTMLFSSSFSYAGILTFSGSITAPPCKVEMEKTQRISYKNTTNCVPIMKITEKNIYKKSTKDIKGKIITVSYI</sequence>